<evidence type="ECO:0000313" key="2">
    <source>
        <dbReference type="EMBL" id="KKO08674.1"/>
    </source>
</evidence>
<reference evidence="2" key="1">
    <citation type="journal article" date="2015" name="Nature">
        <title>Complex archaea that bridge the gap between prokaryotes and eukaryotes.</title>
        <authorList>
            <person name="Spang A."/>
            <person name="Saw J.H."/>
            <person name="Jorgensen S.L."/>
            <person name="Zaremba-Niedzwiedzka K."/>
            <person name="Martijn J."/>
            <person name="Lind A.E."/>
            <person name="van Eijk R."/>
            <person name="Schleper C."/>
            <person name="Guy L."/>
            <person name="Ettema T.J."/>
        </authorList>
    </citation>
    <scope>NUCLEOTIDE SEQUENCE</scope>
</reference>
<sequence length="134" mass="14949">MIDLETVNANASRVPFFRFLNFEVQSLDSLHAEAEMTFEERHIGNPVMEHFHGGIIASFMEATAAIAVHPDFSEAPAKPINLTVDYLRPGVKGPLFARANVTRKGKRIASVSVITWQTDRDKPVAEGLYHFLLV</sequence>
<proteinExistence type="predicted"/>
<name>A0A0F9YV21_9ZZZZ</name>
<dbReference type="InterPro" id="IPR003736">
    <property type="entry name" value="PAAI_dom"/>
</dbReference>
<feature type="domain" description="Acyl-CoA thioesterase-like N-terminal HotDog" evidence="1">
    <location>
        <begin position="50"/>
        <end position="128"/>
    </location>
</feature>
<comment type="caution">
    <text evidence="2">The sequence shown here is derived from an EMBL/GenBank/DDBJ whole genome shotgun (WGS) entry which is preliminary data.</text>
</comment>
<evidence type="ECO:0000259" key="1">
    <source>
        <dbReference type="Pfam" id="PF13622"/>
    </source>
</evidence>
<dbReference type="CDD" id="cd03443">
    <property type="entry name" value="PaaI_thioesterase"/>
    <property type="match status" value="1"/>
</dbReference>
<accession>A0A0F9YV21</accession>
<dbReference type="AlphaFoldDB" id="A0A0F9YV21"/>
<dbReference type="InterPro" id="IPR049449">
    <property type="entry name" value="TesB_ACOT8-like_N"/>
</dbReference>
<dbReference type="PANTHER" id="PTHR43240">
    <property type="entry name" value="1,4-DIHYDROXY-2-NAPHTHOYL-COA THIOESTERASE 1"/>
    <property type="match status" value="1"/>
</dbReference>
<dbReference type="Pfam" id="PF13622">
    <property type="entry name" value="4HBT_3"/>
    <property type="match status" value="1"/>
</dbReference>
<gene>
    <name evidence="2" type="ORF">LCGC14_0046140</name>
</gene>
<protein>
    <recommendedName>
        <fullName evidence="1">Acyl-CoA thioesterase-like N-terminal HotDog domain-containing protein</fullName>
    </recommendedName>
</protein>
<organism evidence="2">
    <name type="scientific">marine sediment metagenome</name>
    <dbReference type="NCBI Taxonomy" id="412755"/>
    <lineage>
        <taxon>unclassified sequences</taxon>
        <taxon>metagenomes</taxon>
        <taxon>ecological metagenomes</taxon>
    </lineage>
</organism>
<dbReference type="InterPro" id="IPR029069">
    <property type="entry name" value="HotDog_dom_sf"/>
</dbReference>
<dbReference type="PANTHER" id="PTHR43240:SF3">
    <property type="entry name" value="THIOESTERASE DOMAIN-CONTAINING PROTEIN"/>
    <property type="match status" value="1"/>
</dbReference>
<dbReference type="Gene3D" id="3.10.129.10">
    <property type="entry name" value="Hotdog Thioesterase"/>
    <property type="match status" value="1"/>
</dbReference>
<dbReference type="SUPFAM" id="SSF54637">
    <property type="entry name" value="Thioesterase/thiol ester dehydrase-isomerase"/>
    <property type="match status" value="1"/>
</dbReference>
<dbReference type="EMBL" id="LAZR01000009">
    <property type="protein sequence ID" value="KKO08674.1"/>
    <property type="molecule type" value="Genomic_DNA"/>
</dbReference>
<dbReference type="NCBIfam" id="TIGR00369">
    <property type="entry name" value="unchar_dom_1"/>
    <property type="match status" value="1"/>
</dbReference>